<dbReference type="RefSeq" id="WP_020089503.1">
    <property type="nucleotide sequence ID" value="NZ_AZCZ01000019.1"/>
</dbReference>
<dbReference type="GO" id="GO:0008880">
    <property type="term" value="F:glucuronate isomerase activity"/>
    <property type="evidence" value="ECO:0007669"/>
    <property type="project" value="UniProtKB-UniRule"/>
</dbReference>
<organism evidence="8 9">
    <name type="scientific">Levilactobacillus parabrevis ATCC 53295</name>
    <dbReference type="NCBI Taxonomy" id="1267003"/>
    <lineage>
        <taxon>Bacteria</taxon>
        <taxon>Bacillati</taxon>
        <taxon>Bacillota</taxon>
        <taxon>Bacilli</taxon>
        <taxon>Lactobacillales</taxon>
        <taxon>Lactobacillaceae</taxon>
        <taxon>Levilactobacillus</taxon>
    </lineage>
</organism>
<dbReference type="PANTHER" id="PTHR30068">
    <property type="entry name" value="URONATE ISOMERASE"/>
    <property type="match status" value="1"/>
</dbReference>
<comment type="catalytic activity">
    <reaction evidence="7">
        <text>aldehydo-D-galacturonate = keto-D-tagaturonate</text>
        <dbReference type="Rhea" id="RHEA:27702"/>
        <dbReference type="ChEBI" id="CHEBI:12952"/>
        <dbReference type="ChEBI" id="CHEBI:17886"/>
    </reaction>
</comment>
<dbReference type="HAMAP" id="MF_00675">
    <property type="entry name" value="UxaC"/>
    <property type="match status" value="1"/>
</dbReference>
<dbReference type="STRING" id="357278.IV61_GL000706"/>
<dbReference type="AlphaFoldDB" id="A0A0R1GYI8"/>
<comment type="catalytic activity">
    <reaction evidence="1 7">
        <text>D-glucuronate = D-fructuronate</text>
        <dbReference type="Rhea" id="RHEA:13049"/>
        <dbReference type="ChEBI" id="CHEBI:58720"/>
        <dbReference type="ChEBI" id="CHEBI:59863"/>
        <dbReference type="EC" id="5.3.1.12"/>
    </reaction>
</comment>
<comment type="pathway">
    <text evidence="2 7">Carbohydrate metabolism; pentose and glucuronate interconversion.</text>
</comment>
<dbReference type="GO" id="GO:0019698">
    <property type="term" value="P:D-galacturonate catabolic process"/>
    <property type="evidence" value="ECO:0007669"/>
    <property type="project" value="TreeGrafter"/>
</dbReference>
<accession>A0A0R1GYI8</accession>
<dbReference type="eggNOG" id="COG1904">
    <property type="taxonomic scope" value="Bacteria"/>
</dbReference>
<evidence type="ECO:0000256" key="5">
    <source>
        <dbReference type="ARBA" id="ARBA00020555"/>
    </source>
</evidence>
<sequence length="487" mass="56487">MALLDDNFLLGNDMAKKLFNDYAKGMPIIDFHCHLNPKEIYENKNYPNITRIWLNEGVYGDHYKWRQERTNGVPEELITGDGDEYQKFLAWAETIESALGNPLYEWTHLELKRFFHIDEVLSRKTAPDIWKKANAELQTDAFKPRNLIKNSNVKAVCTTDDPASDLHYHKLLKETEAENGFRTLPAMRPDKLIQVDRDGFADYLKELGDISGVKITSFKTMIDAVKQRFEFFNEMGGRLSDHSLLTYHFIEASDSELNAIFDKGVNNEELSPKEVDQYLTALLENLMKLNKEFDWTMQFHINSIRDLNRPMFDKLGPDTGYDAVGTQPDIADQIAKLYTKMQITHDIPKTIFYSLNDNDWMQLATMMGAFQEGGKQRLQLGAGWWFNDTAEGMNEQLRVFAEESLLPNFVGMLTDSRSFLSYPRHEYFRRVLCNFYGNLVEQGRVPDDEEMLGKVVQNICYNNAYNFFKFFPDKTPDEIFGKLTVNN</sequence>
<evidence type="ECO:0000256" key="4">
    <source>
        <dbReference type="ARBA" id="ARBA00012546"/>
    </source>
</evidence>
<dbReference type="Proteomes" id="UP000051176">
    <property type="component" value="Unassembled WGS sequence"/>
</dbReference>
<dbReference type="GO" id="GO:0042840">
    <property type="term" value="P:D-glucuronate catabolic process"/>
    <property type="evidence" value="ECO:0007669"/>
    <property type="project" value="TreeGrafter"/>
</dbReference>
<evidence type="ECO:0000256" key="7">
    <source>
        <dbReference type="HAMAP-Rule" id="MF_00675"/>
    </source>
</evidence>
<gene>
    <name evidence="7" type="primary">uxaC</name>
    <name evidence="8" type="ORF">FD07_GL000663</name>
</gene>
<keyword evidence="6 7" id="KW-0413">Isomerase</keyword>
<dbReference type="PATRIC" id="fig|1267003.4.peg.705"/>
<evidence type="ECO:0000313" key="8">
    <source>
        <dbReference type="EMBL" id="KRK36532.1"/>
    </source>
</evidence>
<dbReference type="EMBL" id="AZCZ01000019">
    <property type="protein sequence ID" value="KRK36532.1"/>
    <property type="molecule type" value="Genomic_DNA"/>
</dbReference>
<dbReference type="SUPFAM" id="SSF51556">
    <property type="entry name" value="Metallo-dependent hydrolases"/>
    <property type="match status" value="1"/>
</dbReference>
<dbReference type="InterPro" id="IPR003766">
    <property type="entry name" value="Uronate_isomerase"/>
</dbReference>
<proteinExistence type="inferred from homology"/>
<dbReference type="EC" id="5.3.1.12" evidence="4 7"/>
<evidence type="ECO:0000313" key="9">
    <source>
        <dbReference type="Proteomes" id="UP000051176"/>
    </source>
</evidence>
<evidence type="ECO:0000256" key="3">
    <source>
        <dbReference type="ARBA" id="ARBA00008397"/>
    </source>
</evidence>
<dbReference type="Gene3D" id="3.20.20.140">
    <property type="entry name" value="Metal-dependent hydrolases"/>
    <property type="match status" value="1"/>
</dbReference>
<dbReference type="GeneID" id="97415796"/>
<evidence type="ECO:0000256" key="1">
    <source>
        <dbReference type="ARBA" id="ARBA00001165"/>
    </source>
</evidence>
<name>A0A0R1GYI8_9LACO</name>
<dbReference type="Gene3D" id="1.10.2020.10">
    <property type="entry name" value="uronate isomerase, domain 2, chain A"/>
    <property type="match status" value="1"/>
</dbReference>
<evidence type="ECO:0000256" key="2">
    <source>
        <dbReference type="ARBA" id="ARBA00004892"/>
    </source>
</evidence>
<protein>
    <recommendedName>
        <fullName evidence="5 7">Uronate isomerase</fullName>
        <ecNumber evidence="4 7">5.3.1.12</ecNumber>
    </recommendedName>
    <alternativeName>
        <fullName evidence="7">Glucuronate isomerase</fullName>
    </alternativeName>
    <alternativeName>
        <fullName evidence="7">Uronic isomerase</fullName>
    </alternativeName>
</protein>
<dbReference type="Pfam" id="PF02614">
    <property type="entry name" value="UxaC"/>
    <property type="match status" value="1"/>
</dbReference>
<reference evidence="8 9" key="1">
    <citation type="journal article" date="2015" name="Genome Announc.">
        <title>Expanding the biotechnology potential of lactobacilli through comparative genomics of 213 strains and associated genera.</title>
        <authorList>
            <person name="Sun Z."/>
            <person name="Harris H.M."/>
            <person name="McCann A."/>
            <person name="Guo C."/>
            <person name="Argimon S."/>
            <person name="Zhang W."/>
            <person name="Yang X."/>
            <person name="Jeffery I.B."/>
            <person name="Cooney J.C."/>
            <person name="Kagawa T.F."/>
            <person name="Liu W."/>
            <person name="Song Y."/>
            <person name="Salvetti E."/>
            <person name="Wrobel A."/>
            <person name="Rasinkangas P."/>
            <person name="Parkhill J."/>
            <person name="Rea M.C."/>
            <person name="O'Sullivan O."/>
            <person name="Ritari J."/>
            <person name="Douillard F.P."/>
            <person name="Paul Ross R."/>
            <person name="Yang R."/>
            <person name="Briner A.E."/>
            <person name="Felis G.E."/>
            <person name="de Vos W.M."/>
            <person name="Barrangou R."/>
            <person name="Klaenhammer T.R."/>
            <person name="Caufield P.W."/>
            <person name="Cui Y."/>
            <person name="Zhang H."/>
            <person name="O'Toole P.W."/>
        </authorList>
    </citation>
    <scope>NUCLEOTIDE SEQUENCE [LARGE SCALE GENOMIC DNA]</scope>
    <source>
        <strain evidence="8 9">ATCC 53295</strain>
    </source>
</reference>
<comment type="similarity">
    <text evidence="3 7">Belongs to the metallo-dependent hydrolases superfamily. Uronate isomerase family.</text>
</comment>
<evidence type="ECO:0000256" key="6">
    <source>
        <dbReference type="ARBA" id="ARBA00023235"/>
    </source>
</evidence>
<keyword evidence="9" id="KW-1185">Reference proteome</keyword>
<dbReference type="OrthoDB" id="9766564at2"/>
<dbReference type="InterPro" id="IPR032466">
    <property type="entry name" value="Metal_Hydrolase"/>
</dbReference>
<comment type="caution">
    <text evidence="8">The sequence shown here is derived from an EMBL/GenBank/DDBJ whole genome shotgun (WGS) entry which is preliminary data.</text>
</comment>
<dbReference type="NCBIfam" id="NF002794">
    <property type="entry name" value="PRK02925.1"/>
    <property type="match status" value="1"/>
</dbReference>
<dbReference type="UniPathway" id="UPA00246"/>
<dbReference type="PANTHER" id="PTHR30068:SF4">
    <property type="entry name" value="URONATE ISOMERASE"/>
    <property type="match status" value="1"/>
</dbReference>